<dbReference type="PROSITE" id="PS00409">
    <property type="entry name" value="PROKAR_NTER_METHYL"/>
    <property type="match status" value="1"/>
</dbReference>
<dbReference type="STRING" id="163359.A9R16_15520"/>
<dbReference type="Gene3D" id="3.30.700.10">
    <property type="entry name" value="Glycoprotein, Type 4 Pilin"/>
    <property type="match status" value="1"/>
</dbReference>
<keyword evidence="5" id="KW-0488">Methylation</keyword>
<dbReference type="EMBL" id="PSYR01000002">
    <property type="protein sequence ID" value="RCN56423.1"/>
    <property type="molecule type" value="Genomic_DNA"/>
</dbReference>
<evidence type="ECO:0000313" key="12">
    <source>
        <dbReference type="Proteomes" id="UP000253250"/>
    </source>
</evidence>
<dbReference type="InterPro" id="IPR010054">
    <property type="entry name" value="Type2_sec_GspG"/>
</dbReference>
<dbReference type="InterPro" id="IPR013545">
    <property type="entry name" value="T2SS_protein-GspG_C"/>
</dbReference>
<dbReference type="NCBIfam" id="TIGR02532">
    <property type="entry name" value="IV_pilin_GFxxxE"/>
    <property type="match status" value="1"/>
</dbReference>
<evidence type="ECO:0000256" key="6">
    <source>
        <dbReference type="ARBA" id="ARBA00022519"/>
    </source>
</evidence>
<dbReference type="AlphaFoldDB" id="A0A1C2FZJ3"/>
<evidence type="ECO:0000256" key="5">
    <source>
        <dbReference type="ARBA" id="ARBA00022481"/>
    </source>
</evidence>
<dbReference type="Proteomes" id="UP000253250">
    <property type="component" value="Unassembled WGS sequence"/>
</dbReference>
<evidence type="ECO:0000256" key="8">
    <source>
        <dbReference type="ARBA" id="ARBA00022989"/>
    </source>
</evidence>
<dbReference type="RefSeq" id="WP_065971534.1">
    <property type="nucleotide sequence ID" value="NZ_CP080624.1"/>
</dbReference>
<evidence type="ECO:0000256" key="4">
    <source>
        <dbReference type="ARBA" id="ARBA00022475"/>
    </source>
</evidence>
<evidence type="ECO:0000259" key="10">
    <source>
        <dbReference type="Pfam" id="PF08334"/>
    </source>
</evidence>
<reference evidence="11 12" key="1">
    <citation type="submission" date="2018-02" db="EMBL/GenBank/DDBJ databases">
        <title>Insights into the biology of acidophilic members of the Acidiferrobacteraceae family derived from comparative genomic analyses.</title>
        <authorList>
            <person name="Issotta F."/>
            <person name="Thyssen C."/>
            <person name="Mena C."/>
            <person name="Moya A."/>
            <person name="Bellenberg S."/>
            <person name="Sproer C."/>
            <person name="Covarrubias P.C."/>
            <person name="Sand W."/>
            <person name="Quatrini R."/>
            <person name="Vera M."/>
        </authorList>
    </citation>
    <scope>NUCLEOTIDE SEQUENCE [LARGE SCALE GENOMIC DNA]</scope>
    <source>
        <strain evidence="12">m-1</strain>
    </source>
</reference>
<keyword evidence="12" id="KW-1185">Reference proteome</keyword>
<comment type="caution">
    <text evidence="11">The sequence shown here is derived from an EMBL/GenBank/DDBJ whole genome shotgun (WGS) entry which is preliminary data.</text>
</comment>
<name>A0A1C2FZJ3_9GAMM</name>
<dbReference type="PANTHER" id="PTHR30093:SF44">
    <property type="entry name" value="TYPE II SECRETION SYSTEM CORE PROTEIN G"/>
    <property type="match status" value="1"/>
</dbReference>
<dbReference type="GO" id="GO:0005886">
    <property type="term" value="C:plasma membrane"/>
    <property type="evidence" value="ECO:0007669"/>
    <property type="project" value="UniProtKB-SubCell"/>
</dbReference>
<dbReference type="PRINTS" id="PR00813">
    <property type="entry name" value="BCTERIALGSPG"/>
</dbReference>
<dbReference type="InterPro" id="IPR045584">
    <property type="entry name" value="Pilin-like"/>
</dbReference>
<evidence type="ECO:0000256" key="2">
    <source>
        <dbReference type="ARBA" id="ARBA00009984"/>
    </source>
</evidence>
<evidence type="ECO:0000256" key="3">
    <source>
        <dbReference type="ARBA" id="ARBA00020042"/>
    </source>
</evidence>
<dbReference type="SUPFAM" id="SSF54523">
    <property type="entry name" value="Pili subunits"/>
    <property type="match status" value="1"/>
</dbReference>
<dbReference type="InterPro" id="IPR000983">
    <property type="entry name" value="Bac_GSPG_pilin"/>
</dbReference>
<protein>
    <recommendedName>
        <fullName evidence="3">Type II secretion system core protein G</fullName>
    </recommendedName>
</protein>
<evidence type="ECO:0000256" key="1">
    <source>
        <dbReference type="ARBA" id="ARBA00004377"/>
    </source>
</evidence>
<comment type="similarity">
    <text evidence="2">Belongs to the GSP G family.</text>
</comment>
<dbReference type="Pfam" id="PF08334">
    <property type="entry name" value="T2SSG"/>
    <property type="match status" value="1"/>
</dbReference>
<organism evidence="11 12">
    <name type="scientific">Acidiferrobacter thiooxydans</name>
    <dbReference type="NCBI Taxonomy" id="163359"/>
    <lineage>
        <taxon>Bacteria</taxon>
        <taxon>Pseudomonadati</taxon>
        <taxon>Pseudomonadota</taxon>
        <taxon>Gammaproteobacteria</taxon>
        <taxon>Acidiferrobacterales</taxon>
        <taxon>Acidiferrobacteraceae</taxon>
        <taxon>Acidiferrobacter</taxon>
    </lineage>
</organism>
<dbReference type="NCBIfam" id="TIGR01710">
    <property type="entry name" value="typeII_sec_gspG"/>
    <property type="match status" value="1"/>
</dbReference>
<dbReference type="Pfam" id="PF07963">
    <property type="entry name" value="N_methyl"/>
    <property type="match status" value="1"/>
</dbReference>
<gene>
    <name evidence="11" type="primary">gspG</name>
    <name evidence="11" type="ORF">C4900_11405</name>
</gene>
<keyword evidence="4" id="KW-1003">Cell membrane</keyword>
<keyword evidence="7" id="KW-0812">Transmembrane</keyword>
<dbReference type="GO" id="GO:0015627">
    <property type="term" value="C:type II protein secretion system complex"/>
    <property type="evidence" value="ECO:0007669"/>
    <property type="project" value="InterPro"/>
</dbReference>
<dbReference type="GO" id="GO:0015628">
    <property type="term" value="P:protein secretion by the type II secretion system"/>
    <property type="evidence" value="ECO:0007669"/>
    <property type="project" value="InterPro"/>
</dbReference>
<evidence type="ECO:0000256" key="7">
    <source>
        <dbReference type="ARBA" id="ARBA00022692"/>
    </source>
</evidence>
<sequence length="141" mass="15569">MPKSQRSHGFTLIEVMVVMVIIGILAAVIVPKIMNRPNQARIVAAKNDIRSIVSALKLYRLDNGQYPTQQQGLKALVQKPTSGPAASDWRTGGYLPRLPVDPWGRPYQYLNPGIHGRVDVFSYGPHGKGHGMKDVIGSWQL</sequence>
<proteinExistence type="inferred from homology"/>
<keyword evidence="6" id="KW-0997">Cell inner membrane</keyword>
<keyword evidence="8" id="KW-1133">Transmembrane helix</keyword>
<feature type="domain" description="Type II secretion system protein GspG C-terminal" evidence="10">
    <location>
        <begin position="32"/>
        <end position="136"/>
    </location>
</feature>
<dbReference type="PANTHER" id="PTHR30093">
    <property type="entry name" value="GENERAL SECRETION PATHWAY PROTEIN G"/>
    <property type="match status" value="1"/>
</dbReference>
<dbReference type="OrthoDB" id="9795612at2"/>
<keyword evidence="9" id="KW-0472">Membrane</keyword>
<accession>A0A1C2FZJ3</accession>
<evidence type="ECO:0000256" key="9">
    <source>
        <dbReference type="ARBA" id="ARBA00023136"/>
    </source>
</evidence>
<comment type="subcellular location">
    <subcellularLocation>
        <location evidence="1">Cell inner membrane</location>
        <topology evidence="1">Single-pass membrane protein</topology>
    </subcellularLocation>
</comment>
<evidence type="ECO:0000313" key="11">
    <source>
        <dbReference type="EMBL" id="RCN56423.1"/>
    </source>
</evidence>
<dbReference type="InterPro" id="IPR012902">
    <property type="entry name" value="N_methyl_site"/>
</dbReference>